<dbReference type="Pfam" id="PF00589">
    <property type="entry name" value="Phage_integrase"/>
    <property type="match status" value="1"/>
</dbReference>
<keyword evidence="2 4" id="KW-0238">DNA-binding</keyword>
<evidence type="ECO:0000313" key="8">
    <source>
        <dbReference type="Proteomes" id="UP000535182"/>
    </source>
</evidence>
<dbReference type="CDD" id="cd00397">
    <property type="entry name" value="DNA_BRE_C"/>
    <property type="match status" value="1"/>
</dbReference>
<reference evidence="7 8" key="1">
    <citation type="submission" date="2020-08" db="EMBL/GenBank/DDBJ databases">
        <title>Genomic Encyclopedia of Type Strains, Phase IV (KMG-V): Genome sequencing to study the core and pangenomes of soil and plant-associated prokaryotes.</title>
        <authorList>
            <person name="Whitman W."/>
        </authorList>
    </citation>
    <scope>NUCLEOTIDE SEQUENCE [LARGE SCALE GENOMIC DNA]</scope>
    <source>
        <strain evidence="7 8">X5P2</strain>
    </source>
</reference>
<dbReference type="PROSITE" id="PS51900">
    <property type="entry name" value="CB"/>
    <property type="match status" value="1"/>
</dbReference>
<dbReference type="InterPro" id="IPR013762">
    <property type="entry name" value="Integrase-like_cat_sf"/>
</dbReference>
<keyword evidence="8" id="KW-1185">Reference proteome</keyword>
<feature type="domain" description="Core-binding (CB)" evidence="6">
    <location>
        <begin position="100"/>
        <end position="184"/>
    </location>
</feature>
<evidence type="ECO:0000259" key="6">
    <source>
        <dbReference type="PROSITE" id="PS51900"/>
    </source>
</evidence>
<dbReference type="SUPFAM" id="SSF56349">
    <property type="entry name" value="DNA breaking-rejoining enzymes"/>
    <property type="match status" value="1"/>
</dbReference>
<evidence type="ECO:0000313" key="7">
    <source>
        <dbReference type="EMBL" id="MBB5329452.1"/>
    </source>
</evidence>
<sequence>MANKKLTLYRKCKTPEGWKRYPACMSANGKVKPDVVLVGGVEVAYPTGHYELRSFEGSKTKWTRVEGNATHALDAFKNAQKIATAVAIAGDAGVKVVKDPMRIPLRDSYRVFVQAALDRKSTEAAEIYQRTLEEFLSTWKKTYADELTHEDVIKFHGEMRKRGLSDRTVYNRHMNLRAFIIYLGLDVKAVAGKSPKFEKTMPEIYETKELKAFFKALATDYDRLFFDLLLKTGLREREAMHLEWIDLSFERRTLQVRSKPRYNHKIKDSEEREMPLTAELVKELREYQEKNLSHRLVFGKRGGEVDEPDGHLLRRLKALAKKAGLNCGNCDGCVSSKECEVWFLHKFRANYITTLLRNGLDLRTVMALSGHADIASVMRYLRPAGTEVMQAKVDSIKWR</sequence>
<dbReference type="InterPro" id="IPR011010">
    <property type="entry name" value="DNA_brk_join_enz"/>
</dbReference>
<dbReference type="GO" id="GO:0006310">
    <property type="term" value="P:DNA recombination"/>
    <property type="evidence" value="ECO:0007669"/>
    <property type="project" value="UniProtKB-KW"/>
</dbReference>
<dbReference type="Gene3D" id="1.10.443.10">
    <property type="entry name" value="Intergrase catalytic core"/>
    <property type="match status" value="1"/>
</dbReference>
<name>A0A9X0U651_9BACT</name>
<protein>
    <submittedName>
        <fullName evidence="7">Integrase</fullName>
    </submittedName>
</protein>
<dbReference type="RefSeq" id="WP_183977907.1">
    <property type="nucleotide sequence ID" value="NZ_JACHEB010000006.1"/>
</dbReference>
<dbReference type="InterPro" id="IPR044068">
    <property type="entry name" value="CB"/>
</dbReference>
<feature type="domain" description="Tyr recombinase" evidence="5">
    <location>
        <begin position="200"/>
        <end position="394"/>
    </location>
</feature>
<dbReference type="EMBL" id="JACHEB010000006">
    <property type="protein sequence ID" value="MBB5329452.1"/>
    <property type="molecule type" value="Genomic_DNA"/>
</dbReference>
<dbReference type="Gene3D" id="1.10.150.130">
    <property type="match status" value="1"/>
</dbReference>
<dbReference type="InterPro" id="IPR002104">
    <property type="entry name" value="Integrase_catalytic"/>
</dbReference>
<comment type="caution">
    <text evidence="7">The sequence shown here is derived from an EMBL/GenBank/DDBJ whole genome shotgun (WGS) entry which is preliminary data.</text>
</comment>
<gene>
    <name evidence="7" type="ORF">HDF14_003070</name>
</gene>
<dbReference type="PANTHER" id="PTHR30349">
    <property type="entry name" value="PHAGE INTEGRASE-RELATED"/>
    <property type="match status" value="1"/>
</dbReference>
<evidence type="ECO:0000256" key="3">
    <source>
        <dbReference type="ARBA" id="ARBA00023172"/>
    </source>
</evidence>
<dbReference type="AlphaFoldDB" id="A0A9X0U651"/>
<dbReference type="InterPro" id="IPR010998">
    <property type="entry name" value="Integrase_recombinase_N"/>
</dbReference>
<evidence type="ECO:0000259" key="5">
    <source>
        <dbReference type="PROSITE" id="PS51898"/>
    </source>
</evidence>
<dbReference type="InterPro" id="IPR050090">
    <property type="entry name" value="Tyrosine_recombinase_XerCD"/>
</dbReference>
<dbReference type="PROSITE" id="PS51898">
    <property type="entry name" value="TYR_RECOMBINASE"/>
    <property type="match status" value="1"/>
</dbReference>
<organism evidence="7 8">
    <name type="scientific">Tunturiibacter gelidiferens</name>
    <dbReference type="NCBI Taxonomy" id="3069689"/>
    <lineage>
        <taxon>Bacteria</taxon>
        <taxon>Pseudomonadati</taxon>
        <taxon>Acidobacteriota</taxon>
        <taxon>Terriglobia</taxon>
        <taxon>Terriglobales</taxon>
        <taxon>Acidobacteriaceae</taxon>
        <taxon>Tunturiibacter</taxon>
    </lineage>
</organism>
<evidence type="ECO:0000256" key="4">
    <source>
        <dbReference type="PROSITE-ProRule" id="PRU01248"/>
    </source>
</evidence>
<dbReference type="GO" id="GO:0003677">
    <property type="term" value="F:DNA binding"/>
    <property type="evidence" value="ECO:0007669"/>
    <property type="project" value="UniProtKB-UniRule"/>
</dbReference>
<keyword evidence="3" id="KW-0233">DNA recombination</keyword>
<dbReference type="GO" id="GO:0015074">
    <property type="term" value="P:DNA integration"/>
    <property type="evidence" value="ECO:0007669"/>
    <property type="project" value="UniProtKB-KW"/>
</dbReference>
<keyword evidence="1" id="KW-0229">DNA integration</keyword>
<evidence type="ECO:0000256" key="2">
    <source>
        <dbReference type="ARBA" id="ARBA00023125"/>
    </source>
</evidence>
<dbReference type="Proteomes" id="UP000535182">
    <property type="component" value="Unassembled WGS sequence"/>
</dbReference>
<evidence type="ECO:0000256" key="1">
    <source>
        <dbReference type="ARBA" id="ARBA00022908"/>
    </source>
</evidence>
<proteinExistence type="predicted"/>
<accession>A0A9X0U651</accession>